<keyword evidence="4 6" id="KW-1133">Transmembrane helix</keyword>
<keyword evidence="3 6" id="KW-0812">Transmembrane</keyword>
<dbReference type="PANTHER" id="PTHR30482">
    <property type="entry name" value="HIGH-AFFINITY BRANCHED-CHAIN AMINO ACID TRANSPORT SYSTEM PERMEASE"/>
    <property type="match status" value="1"/>
</dbReference>
<dbReference type="CDD" id="cd06581">
    <property type="entry name" value="TM_PBP1_LivM_like"/>
    <property type="match status" value="1"/>
</dbReference>
<evidence type="ECO:0000256" key="1">
    <source>
        <dbReference type="ARBA" id="ARBA00004651"/>
    </source>
</evidence>
<comment type="subcellular location">
    <subcellularLocation>
        <location evidence="1">Cell membrane</location>
        <topology evidence="1">Multi-pass membrane protein</topology>
    </subcellularLocation>
</comment>
<comment type="caution">
    <text evidence="7">The sequence shown here is derived from an EMBL/GenBank/DDBJ whole genome shotgun (WGS) entry which is preliminary data.</text>
</comment>
<evidence type="ECO:0000256" key="2">
    <source>
        <dbReference type="ARBA" id="ARBA00022475"/>
    </source>
</evidence>
<dbReference type="Pfam" id="PF02653">
    <property type="entry name" value="BPD_transp_2"/>
    <property type="match status" value="1"/>
</dbReference>
<name>A0A6V8KY99_9ACTN</name>
<keyword evidence="8" id="KW-1185">Reference proteome</keyword>
<organism evidence="7 8">
    <name type="scientific">Phytohabitans rumicis</name>
    <dbReference type="NCBI Taxonomy" id="1076125"/>
    <lineage>
        <taxon>Bacteria</taxon>
        <taxon>Bacillati</taxon>
        <taxon>Actinomycetota</taxon>
        <taxon>Actinomycetes</taxon>
        <taxon>Micromonosporales</taxon>
        <taxon>Micromonosporaceae</taxon>
    </lineage>
</organism>
<dbReference type="InterPro" id="IPR043428">
    <property type="entry name" value="LivM-like"/>
</dbReference>
<dbReference type="GO" id="GO:0015658">
    <property type="term" value="F:branched-chain amino acid transmembrane transporter activity"/>
    <property type="evidence" value="ECO:0007669"/>
    <property type="project" value="InterPro"/>
</dbReference>
<feature type="transmembrane region" description="Helical" evidence="6">
    <location>
        <begin position="191"/>
        <end position="213"/>
    </location>
</feature>
<keyword evidence="5 6" id="KW-0472">Membrane</keyword>
<dbReference type="PANTHER" id="PTHR30482:SF10">
    <property type="entry name" value="HIGH-AFFINITY BRANCHED-CHAIN AMINO ACID TRANSPORT PROTEIN BRAE"/>
    <property type="match status" value="1"/>
</dbReference>
<dbReference type="GO" id="GO:0005886">
    <property type="term" value="C:plasma membrane"/>
    <property type="evidence" value="ECO:0007669"/>
    <property type="project" value="UniProtKB-SubCell"/>
</dbReference>
<evidence type="ECO:0000256" key="5">
    <source>
        <dbReference type="ARBA" id="ARBA00023136"/>
    </source>
</evidence>
<feature type="transmembrane region" description="Helical" evidence="6">
    <location>
        <begin position="101"/>
        <end position="120"/>
    </location>
</feature>
<evidence type="ECO:0000313" key="7">
    <source>
        <dbReference type="EMBL" id="GFJ87299.1"/>
    </source>
</evidence>
<reference evidence="7 8" key="1">
    <citation type="submission" date="2020-03" db="EMBL/GenBank/DDBJ databases">
        <title>Whole genome shotgun sequence of Phytohabitans rumicis NBRC 108638.</title>
        <authorList>
            <person name="Komaki H."/>
            <person name="Tamura T."/>
        </authorList>
    </citation>
    <scope>NUCLEOTIDE SEQUENCE [LARGE SCALE GENOMIC DNA]</scope>
    <source>
        <strain evidence="7 8">NBRC 108638</strain>
    </source>
</reference>
<feature type="transmembrane region" description="Helical" evidence="6">
    <location>
        <begin position="140"/>
        <end position="160"/>
    </location>
</feature>
<accession>A0A6V8KY99</accession>
<dbReference type="Proteomes" id="UP000482960">
    <property type="component" value="Unassembled WGS sequence"/>
</dbReference>
<dbReference type="AlphaFoldDB" id="A0A6V8KY99"/>
<evidence type="ECO:0000256" key="4">
    <source>
        <dbReference type="ARBA" id="ARBA00022989"/>
    </source>
</evidence>
<dbReference type="InterPro" id="IPR001851">
    <property type="entry name" value="ABC_transp_permease"/>
</dbReference>
<protein>
    <submittedName>
        <fullName evidence="7">Branched-chain amino acid transporter membrane protein</fullName>
    </submittedName>
</protein>
<reference evidence="7 8" key="2">
    <citation type="submission" date="2020-03" db="EMBL/GenBank/DDBJ databases">
        <authorList>
            <person name="Ichikawa N."/>
            <person name="Kimura A."/>
            <person name="Kitahashi Y."/>
            <person name="Uohara A."/>
        </authorList>
    </citation>
    <scope>NUCLEOTIDE SEQUENCE [LARGE SCALE GENOMIC DNA]</scope>
    <source>
        <strain evidence="7 8">NBRC 108638</strain>
    </source>
</reference>
<feature type="transmembrane region" description="Helical" evidence="6">
    <location>
        <begin position="72"/>
        <end position="94"/>
    </location>
</feature>
<feature type="transmembrane region" description="Helical" evidence="6">
    <location>
        <begin position="46"/>
        <end position="66"/>
    </location>
</feature>
<gene>
    <name evidence="7" type="ORF">Prum_009410</name>
</gene>
<dbReference type="EMBL" id="BLPG01000001">
    <property type="protein sequence ID" value="GFJ87299.1"/>
    <property type="molecule type" value="Genomic_DNA"/>
</dbReference>
<evidence type="ECO:0000313" key="8">
    <source>
        <dbReference type="Proteomes" id="UP000482960"/>
    </source>
</evidence>
<evidence type="ECO:0000256" key="6">
    <source>
        <dbReference type="SAM" id="Phobius"/>
    </source>
</evidence>
<keyword evidence="2" id="KW-1003">Cell membrane</keyword>
<feature type="transmembrane region" description="Helical" evidence="6">
    <location>
        <begin position="225"/>
        <end position="255"/>
    </location>
</feature>
<feature type="transmembrane region" description="Helical" evidence="6">
    <location>
        <begin position="267"/>
        <end position="289"/>
    </location>
</feature>
<proteinExistence type="predicted"/>
<sequence length="306" mass="30755">MAATLVAGLAVAPGLDPSTQDLGTTLLAYLAVAQAWNILSGFAGQVSLGAAAFVAAGGYGAGLTLAHSSVGWPVAVVIAGAAAGAIGALLAVPLLRLRGDYFAIGTLAAAIAVQALLTNWDWAGGAAGVTLPIDRIPTGTALFQLAIVVAGAAMALATYVRYSAFGLRLAALRDNEPAAAGLGVAVYQHRFAALVASSVLTGMAGAVVAYQYVAVSPSSVASVNWSLNAVLMTLVGGAGSIVGPVFGVTVVYYGLTRMLEGFQVLSLLVEGALLVLIVKFAPTGVWALIVRAARAVRPSRREVEPA</sequence>
<evidence type="ECO:0000256" key="3">
    <source>
        <dbReference type="ARBA" id="ARBA00022692"/>
    </source>
</evidence>